<reference evidence="3" key="1">
    <citation type="journal article" date="2021" name="Microorganisms">
        <title>The Ever-Expanding Pseudomonas Genus: Description of 43 New Species and Partition of the Pseudomonas putida Group.</title>
        <authorList>
            <person name="Girard L."/>
            <person name="Lood C."/>
            <person name="Hofte M."/>
            <person name="Vandamme P."/>
            <person name="Rokni-Zadeh H."/>
            <person name="van Noort V."/>
            <person name="Lavigne R."/>
            <person name="De Mot R."/>
        </authorList>
    </citation>
    <scope>NUCLEOTIDE SEQUENCE</scope>
    <source>
        <strain evidence="3">COW40</strain>
    </source>
</reference>
<dbReference type="PANTHER" id="PTHR33420">
    <property type="entry name" value="FIMBRIAL SUBUNIT ELFA-RELATED"/>
    <property type="match status" value="1"/>
</dbReference>
<protein>
    <submittedName>
        <fullName evidence="3">Type 1 fimbrial protein</fullName>
    </submittedName>
</protein>
<dbReference type="PANTHER" id="PTHR33420:SF3">
    <property type="entry name" value="FIMBRIAL SUBUNIT ELFA"/>
    <property type="match status" value="1"/>
</dbReference>
<dbReference type="EMBL" id="CP077076">
    <property type="protein sequence ID" value="QXH50711.1"/>
    <property type="molecule type" value="Genomic_DNA"/>
</dbReference>
<proteinExistence type="predicted"/>
<evidence type="ECO:0000256" key="1">
    <source>
        <dbReference type="ARBA" id="ARBA00022729"/>
    </source>
</evidence>
<dbReference type="InterPro" id="IPR000259">
    <property type="entry name" value="Adhesion_dom_fimbrial"/>
</dbReference>
<evidence type="ECO:0000313" key="3">
    <source>
        <dbReference type="EMBL" id="QXH50711.1"/>
    </source>
</evidence>
<dbReference type="Pfam" id="PF00419">
    <property type="entry name" value="Fimbrial"/>
    <property type="match status" value="1"/>
</dbReference>
<dbReference type="Proteomes" id="UP001046350">
    <property type="component" value="Chromosome"/>
</dbReference>
<feature type="domain" description="Fimbrial-type adhesion" evidence="2">
    <location>
        <begin position="15"/>
        <end position="160"/>
    </location>
</feature>
<dbReference type="InterPro" id="IPR050263">
    <property type="entry name" value="Bact_Fimbrial_Adh_Pro"/>
</dbReference>
<keyword evidence="1" id="KW-0732">Signal</keyword>
<dbReference type="RefSeq" id="WP_217840275.1">
    <property type="nucleotide sequence ID" value="NZ_CP077076.1"/>
</dbReference>
<gene>
    <name evidence="3" type="ORF">KSS94_22635</name>
</gene>
<name>A0ABX8N4M2_9PSED</name>
<accession>A0ABX8N4M2</accession>
<keyword evidence="4" id="KW-1185">Reference proteome</keyword>
<evidence type="ECO:0000313" key="4">
    <source>
        <dbReference type="Proteomes" id="UP001046350"/>
    </source>
</evidence>
<organism evidence="3 4">
    <name type="scientific">Pseudomonas fakonensis</name>
    <dbReference type="NCBI Taxonomy" id="2842355"/>
    <lineage>
        <taxon>Bacteria</taxon>
        <taxon>Pseudomonadati</taxon>
        <taxon>Pseudomonadota</taxon>
        <taxon>Gammaproteobacteria</taxon>
        <taxon>Pseudomonadales</taxon>
        <taxon>Pseudomonadaceae</taxon>
        <taxon>Pseudomonas</taxon>
    </lineage>
</organism>
<sequence>MLEFGFSAGTLSVAQCGLPGSPSKQVRVPLGTWQVEQFKGQGSFTDARDFVISLADCVGGSVPGNFPTAYLRLDPRNGSPVVDALRGIIGLNADSDASGVGVQVLQRDQTPIRLSEELPIVQLTDGDFDMPFSARYIQLGSRAPTAGVANASLSFTLTYK</sequence>
<evidence type="ECO:0000259" key="2">
    <source>
        <dbReference type="Pfam" id="PF00419"/>
    </source>
</evidence>